<dbReference type="PANTHER" id="PTHR45725:SF18">
    <property type="entry name" value="ORC1-LIKE AAA ATPASE DOMAIN-CONTAINING PROTEIN"/>
    <property type="match status" value="1"/>
</dbReference>
<feature type="compositionally biased region" description="Pro residues" evidence="1">
    <location>
        <begin position="11"/>
        <end position="24"/>
    </location>
</feature>
<feature type="region of interest" description="Disordered" evidence="1">
    <location>
        <begin position="144"/>
        <end position="179"/>
    </location>
</feature>
<keyword evidence="4" id="KW-1185">Reference proteome</keyword>
<name>A0ABU7V1M2_9GAMM</name>
<feature type="compositionally biased region" description="Polar residues" evidence="1">
    <location>
        <begin position="307"/>
        <end position="320"/>
    </location>
</feature>
<feature type="compositionally biased region" description="Low complexity" evidence="1">
    <location>
        <begin position="144"/>
        <end position="161"/>
    </location>
</feature>
<feature type="region of interest" description="Disordered" evidence="1">
    <location>
        <begin position="213"/>
        <end position="369"/>
    </location>
</feature>
<feature type="region of interest" description="Disordered" evidence="1">
    <location>
        <begin position="454"/>
        <end position="517"/>
    </location>
</feature>
<feature type="compositionally biased region" description="Pro residues" evidence="1">
    <location>
        <begin position="162"/>
        <end position="172"/>
    </location>
</feature>
<feature type="compositionally biased region" description="Low complexity" evidence="1">
    <location>
        <begin position="255"/>
        <end position="297"/>
    </location>
</feature>
<evidence type="ECO:0000313" key="3">
    <source>
        <dbReference type="EMBL" id="MEF2155961.1"/>
    </source>
</evidence>
<dbReference type="EMBL" id="JAZHBO010000002">
    <property type="protein sequence ID" value="MEF2155961.1"/>
    <property type="molecule type" value="Genomic_DNA"/>
</dbReference>
<comment type="caution">
    <text evidence="3">The sequence shown here is derived from an EMBL/GenBank/DDBJ whole genome shotgun (WGS) entry which is preliminary data.</text>
</comment>
<evidence type="ECO:0000313" key="4">
    <source>
        <dbReference type="Proteomes" id="UP001356170"/>
    </source>
</evidence>
<keyword evidence="2" id="KW-0812">Transmembrane</keyword>
<evidence type="ECO:0008006" key="5">
    <source>
        <dbReference type="Google" id="ProtNLM"/>
    </source>
</evidence>
<dbReference type="InterPro" id="IPR051425">
    <property type="entry name" value="Formin_Homology"/>
</dbReference>
<keyword evidence="2" id="KW-0472">Membrane</keyword>
<organism evidence="3 4">
    <name type="scientific">Aquilutibacter rugosus</name>
    <dbReference type="NCBI Taxonomy" id="3115820"/>
    <lineage>
        <taxon>Bacteria</taxon>
        <taxon>Pseudomonadati</taxon>
        <taxon>Pseudomonadota</taxon>
        <taxon>Gammaproteobacteria</taxon>
        <taxon>Lysobacterales</taxon>
        <taxon>Lysobacteraceae</taxon>
        <taxon>Aquilutibacter</taxon>
    </lineage>
</organism>
<sequence>MPTPSDGLTIPLPPGATPQPPRLPWRPKSLSETRSERSRWQAIRHLLLEQWEPPPRDERPLRWIAGTFSLLLNLLFAILLIYFLVLQYLAMHRADDQEQQAIMVEFIGRGKPQVGGGDSAPSTAPVSSSKASSSAAAASASASASASVVSKPTPTTASAPPTAQPAPVPTPAPNVTLSKPVEDVSPFQVPVAAAPQASASSRALAVQSRQLSERSVADPLQAPDLRPVASPQRTVSESLAVRPSATFSERSVRDPSPAATSAATVTAASASTASVSTSATSSSTASNANASTPSPTAGPRPAAQTGGWYQNATANDWGNSNRERPGQKQGARDGQAGLQGNDLFDEQGKPKLPYNGSASRNDPPGLVNGEVRDLDRVGTWRKRRPTDANLPGSNMVWLPHETLLDEWVRRGVKEVRVRIPGTTTTVRCKVSVLALGGACGLTDPNLEDQEAIARPPPSVPFKPELNQHNGGRREDQKVEDFGPGAIMPGQAIKPVGKDALPPSPQFKKPTFKFGDEK</sequence>
<feature type="region of interest" description="Disordered" evidence="1">
    <location>
        <begin position="1"/>
        <end position="31"/>
    </location>
</feature>
<feature type="compositionally biased region" description="Basic and acidic residues" evidence="1">
    <location>
        <begin position="471"/>
        <end position="480"/>
    </location>
</feature>
<dbReference type="RefSeq" id="WP_331703910.1">
    <property type="nucleotide sequence ID" value="NZ_JAZHBO010000002.1"/>
</dbReference>
<evidence type="ECO:0000256" key="2">
    <source>
        <dbReference type="SAM" id="Phobius"/>
    </source>
</evidence>
<feature type="transmembrane region" description="Helical" evidence="2">
    <location>
        <begin position="63"/>
        <end position="85"/>
    </location>
</feature>
<evidence type="ECO:0000256" key="1">
    <source>
        <dbReference type="SAM" id="MobiDB-lite"/>
    </source>
</evidence>
<gene>
    <name evidence="3" type="ORF">V3390_06915</name>
</gene>
<accession>A0ABU7V1M2</accession>
<dbReference type="Proteomes" id="UP001356170">
    <property type="component" value="Unassembled WGS sequence"/>
</dbReference>
<dbReference type="PANTHER" id="PTHR45725">
    <property type="entry name" value="FORMIN HOMOLOGY 2 FAMILY MEMBER"/>
    <property type="match status" value="1"/>
</dbReference>
<protein>
    <recommendedName>
        <fullName evidence="5">Transmembrane repetitive protein</fullName>
    </recommendedName>
</protein>
<keyword evidence="2" id="KW-1133">Transmembrane helix</keyword>
<reference evidence="3 4" key="1">
    <citation type="submission" date="2024-01" db="EMBL/GenBank/DDBJ databases">
        <title>Novel species of the genus Luteimonas isolated from rivers.</title>
        <authorList>
            <person name="Lu H."/>
        </authorList>
    </citation>
    <scope>NUCLEOTIDE SEQUENCE [LARGE SCALE GENOMIC DNA]</scope>
    <source>
        <strain evidence="3 4">FXH3W</strain>
    </source>
</reference>
<proteinExistence type="predicted"/>